<evidence type="ECO:0000256" key="7">
    <source>
        <dbReference type="ARBA" id="ARBA00022840"/>
    </source>
</evidence>
<evidence type="ECO:0000259" key="11">
    <source>
        <dbReference type="Pfam" id="PF13796"/>
    </source>
</evidence>
<evidence type="ECO:0000256" key="9">
    <source>
        <dbReference type="SAM" id="Phobius"/>
    </source>
</evidence>
<dbReference type="Pfam" id="PF07730">
    <property type="entry name" value="HisKA_3"/>
    <property type="match status" value="1"/>
</dbReference>
<organism evidence="12">
    <name type="scientific">Nakamurella sp. A5-74</name>
    <dbReference type="NCBI Taxonomy" id="3158264"/>
    <lineage>
        <taxon>Bacteria</taxon>
        <taxon>Bacillati</taxon>
        <taxon>Actinomycetota</taxon>
        <taxon>Actinomycetes</taxon>
        <taxon>Nakamurellales</taxon>
        <taxon>Nakamurellaceae</taxon>
        <taxon>Nakamurella</taxon>
    </lineage>
</organism>
<dbReference type="InterPro" id="IPR050482">
    <property type="entry name" value="Sensor_HK_TwoCompSys"/>
</dbReference>
<dbReference type="PANTHER" id="PTHR24421">
    <property type="entry name" value="NITRATE/NITRITE SENSOR PROTEIN NARX-RELATED"/>
    <property type="match status" value="1"/>
</dbReference>
<evidence type="ECO:0000259" key="10">
    <source>
        <dbReference type="Pfam" id="PF07730"/>
    </source>
</evidence>
<reference evidence="12" key="1">
    <citation type="submission" date="2024-05" db="EMBL/GenBank/DDBJ databases">
        <authorList>
            <person name="Cai S.Y."/>
            <person name="Jin L.M."/>
            <person name="Li H.R."/>
        </authorList>
    </citation>
    <scope>NUCLEOTIDE SEQUENCE</scope>
    <source>
        <strain evidence="12">A5-74</strain>
    </source>
</reference>
<dbReference type="SUPFAM" id="SSF55874">
    <property type="entry name" value="ATPase domain of HSP90 chaperone/DNA topoisomerase II/histidine kinase"/>
    <property type="match status" value="1"/>
</dbReference>
<dbReference type="InterPro" id="IPR011712">
    <property type="entry name" value="Sig_transdc_His_kin_sub3_dim/P"/>
</dbReference>
<keyword evidence="9" id="KW-0472">Membrane</keyword>
<keyword evidence="5" id="KW-0547">Nucleotide-binding</keyword>
<dbReference type="Pfam" id="PF13796">
    <property type="entry name" value="Sensor"/>
    <property type="match status" value="1"/>
</dbReference>
<keyword evidence="4" id="KW-0808">Transferase</keyword>
<feature type="transmembrane region" description="Helical" evidence="9">
    <location>
        <begin position="82"/>
        <end position="103"/>
    </location>
</feature>
<dbReference type="Gene3D" id="1.20.5.1930">
    <property type="match status" value="1"/>
</dbReference>
<feature type="domain" description="Signal transduction histidine kinase subgroup 3 dimerisation and phosphoacceptor" evidence="10">
    <location>
        <begin position="269"/>
        <end position="333"/>
    </location>
</feature>
<keyword evidence="8" id="KW-0902">Two-component regulatory system</keyword>
<dbReference type="GO" id="GO:0005524">
    <property type="term" value="F:ATP binding"/>
    <property type="evidence" value="ECO:0007669"/>
    <property type="project" value="UniProtKB-KW"/>
</dbReference>
<feature type="domain" description="Putative sensor" evidence="11">
    <location>
        <begin position="57"/>
        <end position="240"/>
    </location>
</feature>
<dbReference type="PANTHER" id="PTHR24421:SF10">
    <property type="entry name" value="NITRATE_NITRITE SENSOR PROTEIN NARQ"/>
    <property type="match status" value="1"/>
</dbReference>
<comment type="catalytic activity">
    <reaction evidence="1">
        <text>ATP + protein L-histidine = ADP + protein N-phospho-L-histidine.</text>
        <dbReference type="EC" id="2.7.13.3"/>
    </reaction>
</comment>
<evidence type="ECO:0000256" key="3">
    <source>
        <dbReference type="ARBA" id="ARBA00022553"/>
    </source>
</evidence>
<feature type="transmembrane region" description="Helical" evidence="9">
    <location>
        <begin position="152"/>
        <end position="183"/>
    </location>
</feature>
<evidence type="ECO:0000256" key="2">
    <source>
        <dbReference type="ARBA" id="ARBA00012438"/>
    </source>
</evidence>
<keyword evidence="6 12" id="KW-0418">Kinase</keyword>
<dbReference type="AlphaFoldDB" id="A0AAU8DQN7"/>
<evidence type="ECO:0000256" key="4">
    <source>
        <dbReference type="ARBA" id="ARBA00022679"/>
    </source>
</evidence>
<keyword evidence="3" id="KW-0597">Phosphoprotein</keyword>
<keyword evidence="9" id="KW-0812">Transmembrane</keyword>
<evidence type="ECO:0000256" key="5">
    <source>
        <dbReference type="ARBA" id="ARBA00022741"/>
    </source>
</evidence>
<sequence>MNTAEFVHAAPDDGWGPIDPRTLSTVTVHPQAGHESLGTQQRPRPGLVRRTLRDTGYVLAVFPLALVAVPVIWAFFGVGLGLSFIVVGLPVLAFCAYIGRAFAVTRRRLIRATLNQHAPSPVYHRSERGPLRRALTTLVDPQSWLDIVHAMFGFITATISFSVLAAWWTAALSGITWILWSWSLPDGEGNTSLPELMGLSGDYLTQLAFYTALGVLFLLTLPFVARATVWLDAGPALLLLSGRAALQQEIQYQVQGKEAARIAESGSLRRLERDIHDGPQQRLVRLGMDLGRAKRQLGTDPERARQTIDEAIAQTRDTLDELRSLSRGIAPPVLADRGLQAALEEVIARSAVPVHLTIDAPPKLPDHVETAVYFVISEALTNIAKHARADYVVVTVEMLDRTLRLSVSDNGLGGATLAKGHGLVGLSDRIRGVDGIMNLSSPIGGPTELVAEIPCAS</sequence>
<evidence type="ECO:0000256" key="1">
    <source>
        <dbReference type="ARBA" id="ARBA00000085"/>
    </source>
</evidence>
<evidence type="ECO:0000313" key="12">
    <source>
        <dbReference type="EMBL" id="XCG64321.1"/>
    </source>
</evidence>
<dbReference type="GO" id="GO:0016020">
    <property type="term" value="C:membrane"/>
    <property type="evidence" value="ECO:0007669"/>
    <property type="project" value="InterPro"/>
</dbReference>
<accession>A0AAU8DQN7</accession>
<dbReference type="GO" id="GO:0000155">
    <property type="term" value="F:phosphorelay sensor kinase activity"/>
    <property type="evidence" value="ECO:0007669"/>
    <property type="project" value="InterPro"/>
</dbReference>
<dbReference type="InterPro" id="IPR036890">
    <property type="entry name" value="HATPase_C_sf"/>
</dbReference>
<dbReference type="CDD" id="cd16917">
    <property type="entry name" value="HATPase_UhpB-NarQ-NarX-like"/>
    <property type="match status" value="1"/>
</dbReference>
<proteinExistence type="predicted"/>
<evidence type="ECO:0000256" key="8">
    <source>
        <dbReference type="ARBA" id="ARBA00023012"/>
    </source>
</evidence>
<dbReference type="GO" id="GO:0046983">
    <property type="term" value="F:protein dimerization activity"/>
    <property type="evidence" value="ECO:0007669"/>
    <property type="project" value="InterPro"/>
</dbReference>
<dbReference type="EC" id="2.7.13.3" evidence="2"/>
<keyword evidence="9" id="KW-1133">Transmembrane helix</keyword>
<name>A0AAU8DQN7_9ACTN</name>
<feature type="transmembrane region" description="Helical" evidence="9">
    <location>
        <begin position="57"/>
        <end position="76"/>
    </location>
</feature>
<dbReference type="InterPro" id="IPR025828">
    <property type="entry name" value="Put_sensor_dom"/>
</dbReference>
<dbReference type="Gene3D" id="3.30.565.10">
    <property type="entry name" value="Histidine kinase-like ATPase, C-terminal domain"/>
    <property type="match status" value="1"/>
</dbReference>
<evidence type="ECO:0000256" key="6">
    <source>
        <dbReference type="ARBA" id="ARBA00022777"/>
    </source>
</evidence>
<keyword evidence="7" id="KW-0067">ATP-binding</keyword>
<protein>
    <recommendedName>
        <fullName evidence="2">histidine kinase</fullName>
        <ecNumber evidence="2">2.7.13.3</ecNumber>
    </recommendedName>
</protein>
<gene>
    <name evidence="12" type="ORF">ABLG96_02935</name>
</gene>
<dbReference type="EMBL" id="CP159218">
    <property type="protein sequence ID" value="XCG64321.1"/>
    <property type="molecule type" value="Genomic_DNA"/>
</dbReference>
<feature type="transmembrane region" description="Helical" evidence="9">
    <location>
        <begin position="203"/>
        <end position="225"/>
    </location>
</feature>
<dbReference type="RefSeq" id="WP_353649934.1">
    <property type="nucleotide sequence ID" value="NZ_CP159218.1"/>
</dbReference>